<gene>
    <name evidence="1" type="ORF">Enr10x_04640</name>
</gene>
<proteinExistence type="predicted"/>
<keyword evidence="2" id="KW-1185">Reference proteome</keyword>
<sequence>MFGSSKVYQVKAVKRETVKLTCGNLIEHVYND</sequence>
<evidence type="ECO:0000313" key="2">
    <source>
        <dbReference type="Proteomes" id="UP000315647"/>
    </source>
</evidence>
<protein>
    <submittedName>
        <fullName evidence="1">Uncharacterized protein</fullName>
    </submittedName>
</protein>
<reference evidence="1 2" key="1">
    <citation type="submission" date="2019-03" db="EMBL/GenBank/DDBJ databases">
        <title>Deep-cultivation of Planctomycetes and their phenomic and genomic characterization uncovers novel biology.</title>
        <authorList>
            <person name="Wiegand S."/>
            <person name="Jogler M."/>
            <person name="Boedeker C."/>
            <person name="Pinto D."/>
            <person name="Vollmers J."/>
            <person name="Rivas-Marin E."/>
            <person name="Kohn T."/>
            <person name="Peeters S.H."/>
            <person name="Heuer A."/>
            <person name="Rast P."/>
            <person name="Oberbeckmann S."/>
            <person name="Bunk B."/>
            <person name="Jeske O."/>
            <person name="Meyerdierks A."/>
            <person name="Storesund J.E."/>
            <person name="Kallscheuer N."/>
            <person name="Luecker S."/>
            <person name="Lage O.M."/>
            <person name="Pohl T."/>
            <person name="Merkel B.J."/>
            <person name="Hornburger P."/>
            <person name="Mueller R.-W."/>
            <person name="Bruemmer F."/>
            <person name="Labrenz M."/>
            <person name="Spormann A.M."/>
            <person name="Op den Camp H."/>
            <person name="Overmann J."/>
            <person name="Amann R."/>
            <person name="Jetten M.S.M."/>
            <person name="Mascher T."/>
            <person name="Medema M.H."/>
            <person name="Devos D.P."/>
            <person name="Kaster A.-K."/>
            <person name="Ovreas L."/>
            <person name="Rohde M."/>
            <person name="Galperin M.Y."/>
            <person name="Jogler C."/>
        </authorList>
    </citation>
    <scope>NUCLEOTIDE SEQUENCE [LARGE SCALE GENOMIC DNA]</scope>
    <source>
        <strain evidence="1 2">Enr10</strain>
    </source>
</reference>
<evidence type="ECO:0000313" key="1">
    <source>
        <dbReference type="EMBL" id="QDT25169.1"/>
    </source>
</evidence>
<name>A0A517Q0K7_9PLAN</name>
<dbReference type="AlphaFoldDB" id="A0A517Q0K7"/>
<dbReference type="EMBL" id="CP037421">
    <property type="protein sequence ID" value="QDT25169.1"/>
    <property type="molecule type" value="Genomic_DNA"/>
</dbReference>
<accession>A0A517Q0K7</accession>
<organism evidence="1 2">
    <name type="scientific">Gimesia panareensis</name>
    <dbReference type="NCBI Taxonomy" id="2527978"/>
    <lineage>
        <taxon>Bacteria</taxon>
        <taxon>Pseudomonadati</taxon>
        <taxon>Planctomycetota</taxon>
        <taxon>Planctomycetia</taxon>
        <taxon>Planctomycetales</taxon>
        <taxon>Planctomycetaceae</taxon>
        <taxon>Gimesia</taxon>
    </lineage>
</organism>
<dbReference type="Proteomes" id="UP000315647">
    <property type="component" value="Chromosome"/>
</dbReference>